<accession>A0A8I3AEV5</accession>
<dbReference type="AlphaFoldDB" id="A0A8I3AEV5"/>
<dbReference type="Proteomes" id="UP000683000">
    <property type="component" value="Unassembled WGS sequence"/>
</dbReference>
<name>A0A8I3AEV5_9AGAM</name>
<gene>
    <name evidence="1" type="ORF">JVT61DRAFT_10335</name>
</gene>
<sequence length="50" mass="5767">MTPLGFVRRCMKAMSRIARNMPSHPTVTWNANHTKIAIQNHTIDLSQYVQ</sequence>
<organism evidence="1 2">
    <name type="scientific">Boletus reticuloceps</name>
    <dbReference type="NCBI Taxonomy" id="495285"/>
    <lineage>
        <taxon>Eukaryota</taxon>
        <taxon>Fungi</taxon>
        <taxon>Dikarya</taxon>
        <taxon>Basidiomycota</taxon>
        <taxon>Agaricomycotina</taxon>
        <taxon>Agaricomycetes</taxon>
        <taxon>Agaricomycetidae</taxon>
        <taxon>Boletales</taxon>
        <taxon>Boletineae</taxon>
        <taxon>Boletaceae</taxon>
        <taxon>Boletoideae</taxon>
        <taxon>Boletus</taxon>
    </lineage>
</organism>
<dbReference type="EMBL" id="JAGFBS010000004">
    <property type="protein sequence ID" value="KAG6379790.1"/>
    <property type="molecule type" value="Genomic_DNA"/>
</dbReference>
<reference evidence="1" key="1">
    <citation type="submission" date="2021-03" db="EMBL/GenBank/DDBJ databases">
        <title>Evolutionary innovations through gain and loss of genes in the ectomycorrhizal Boletales.</title>
        <authorList>
            <person name="Wu G."/>
            <person name="Miyauchi S."/>
            <person name="Morin E."/>
            <person name="Yang Z.-L."/>
            <person name="Xu J."/>
            <person name="Martin F.M."/>
        </authorList>
    </citation>
    <scope>NUCLEOTIDE SEQUENCE</scope>
    <source>
        <strain evidence="1">BR01</strain>
    </source>
</reference>
<evidence type="ECO:0000313" key="1">
    <source>
        <dbReference type="EMBL" id="KAG6379790.1"/>
    </source>
</evidence>
<keyword evidence="2" id="KW-1185">Reference proteome</keyword>
<evidence type="ECO:0000313" key="2">
    <source>
        <dbReference type="Proteomes" id="UP000683000"/>
    </source>
</evidence>
<proteinExistence type="predicted"/>
<protein>
    <submittedName>
        <fullName evidence="1">Uncharacterized protein</fullName>
    </submittedName>
</protein>
<comment type="caution">
    <text evidence="1">The sequence shown here is derived from an EMBL/GenBank/DDBJ whole genome shotgun (WGS) entry which is preliminary data.</text>
</comment>